<comment type="caution">
    <text evidence="2">The sequence shown here is derived from an EMBL/GenBank/DDBJ whole genome shotgun (WGS) entry which is preliminary data.</text>
</comment>
<organism evidence="2 3">
    <name type="scientific">Microthlaspi erraticum</name>
    <dbReference type="NCBI Taxonomy" id="1685480"/>
    <lineage>
        <taxon>Eukaryota</taxon>
        <taxon>Viridiplantae</taxon>
        <taxon>Streptophyta</taxon>
        <taxon>Embryophyta</taxon>
        <taxon>Tracheophyta</taxon>
        <taxon>Spermatophyta</taxon>
        <taxon>Magnoliopsida</taxon>
        <taxon>eudicotyledons</taxon>
        <taxon>Gunneridae</taxon>
        <taxon>Pentapetalae</taxon>
        <taxon>rosids</taxon>
        <taxon>malvids</taxon>
        <taxon>Brassicales</taxon>
        <taxon>Brassicaceae</taxon>
        <taxon>Coluteocarpeae</taxon>
        <taxon>Microthlaspi</taxon>
    </lineage>
</organism>
<feature type="compositionally biased region" description="Low complexity" evidence="1">
    <location>
        <begin position="12"/>
        <end position="23"/>
    </location>
</feature>
<protein>
    <submittedName>
        <fullName evidence="2">Uncharacterized protein</fullName>
    </submittedName>
</protein>
<sequence>MDFSVKPPGGSPSPSSSTSSSTPHRLKSAGHLPLLLPLSKESPPTEIQCILGGNQSPSSALASSLCLLYSPAILIRKTSTESDLFFSRF</sequence>
<name>A0A6D2KQ77_9BRAS</name>
<evidence type="ECO:0000313" key="3">
    <source>
        <dbReference type="Proteomes" id="UP000467841"/>
    </source>
</evidence>
<proteinExistence type="predicted"/>
<gene>
    <name evidence="2" type="ORF">MERR_LOCUS42697</name>
</gene>
<reference evidence="2" key="1">
    <citation type="submission" date="2020-01" db="EMBL/GenBank/DDBJ databases">
        <authorList>
            <person name="Mishra B."/>
        </authorList>
    </citation>
    <scope>NUCLEOTIDE SEQUENCE [LARGE SCALE GENOMIC DNA]</scope>
</reference>
<feature type="region of interest" description="Disordered" evidence="1">
    <location>
        <begin position="1"/>
        <end position="27"/>
    </location>
</feature>
<dbReference type="EMBL" id="CACVBM020001607">
    <property type="protein sequence ID" value="CAA7055461.1"/>
    <property type="molecule type" value="Genomic_DNA"/>
</dbReference>
<dbReference type="Proteomes" id="UP000467841">
    <property type="component" value="Unassembled WGS sequence"/>
</dbReference>
<keyword evidence="3" id="KW-1185">Reference proteome</keyword>
<accession>A0A6D2KQ77</accession>
<evidence type="ECO:0000256" key="1">
    <source>
        <dbReference type="SAM" id="MobiDB-lite"/>
    </source>
</evidence>
<dbReference type="AlphaFoldDB" id="A0A6D2KQ77"/>
<evidence type="ECO:0000313" key="2">
    <source>
        <dbReference type="EMBL" id="CAA7055461.1"/>
    </source>
</evidence>